<organism evidence="3 4">
    <name type="scientific">Linnemannia hyalina</name>
    <dbReference type="NCBI Taxonomy" id="64524"/>
    <lineage>
        <taxon>Eukaryota</taxon>
        <taxon>Fungi</taxon>
        <taxon>Fungi incertae sedis</taxon>
        <taxon>Mucoromycota</taxon>
        <taxon>Mortierellomycotina</taxon>
        <taxon>Mortierellomycetes</taxon>
        <taxon>Mortierellales</taxon>
        <taxon>Mortierellaceae</taxon>
        <taxon>Linnemannia</taxon>
    </lineage>
</organism>
<evidence type="ECO:0000313" key="3">
    <source>
        <dbReference type="EMBL" id="KAG9067065.1"/>
    </source>
</evidence>
<feature type="compositionally biased region" description="Basic and acidic residues" evidence="1">
    <location>
        <begin position="498"/>
        <end position="519"/>
    </location>
</feature>
<evidence type="ECO:0000256" key="1">
    <source>
        <dbReference type="SAM" id="MobiDB-lite"/>
    </source>
</evidence>
<feature type="compositionally biased region" description="Basic and acidic residues" evidence="1">
    <location>
        <begin position="765"/>
        <end position="778"/>
    </location>
</feature>
<reference evidence="3" key="1">
    <citation type="submission" date="2021-06" db="EMBL/GenBank/DDBJ databases">
        <title>Genome Sequence of Mortierella hyaline Strain SCG-10, a Cold-Adapted, Nitrate-Reducing Fungus Isolated from Soil in Minnesota, USA.</title>
        <authorList>
            <person name="Aldossari N."/>
        </authorList>
    </citation>
    <scope>NUCLEOTIDE SEQUENCE</scope>
    <source>
        <strain evidence="3">SCG-10</strain>
    </source>
</reference>
<feature type="compositionally biased region" description="Gly residues" evidence="1">
    <location>
        <begin position="849"/>
        <end position="858"/>
    </location>
</feature>
<dbReference type="SMART" id="SM00256">
    <property type="entry name" value="FBOX"/>
    <property type="match status" value="1"/>
</dbReference>
<dbReference type="Proteomes" id="UP000707451">
    <property type="component" value="Unassembled WGS sequence"/>
</dbReference>
<feature type="compositionally biased region" description="Acidic residues" evidence="1">
    <location>
        <begin position="834"/>
        <end position="845"/>
    </location>
</feature>
<dbReference type="Pfam" id="PF12937">
    <property type="entry name" value="F-box-like"/>
    <property type="match status" value="1"/>
</dbReference>
<dbReference type="GO" id="GO:0019005">
    <property type="term" value="C:SCF ubiquitin ligase complex"/>
    <property type="evidence" value="ECO:0007669"/>
    <property type="project" value="TreeGrafter"/>
</dbReference>
<dbReference type="PROSITE" id="PS50181">
    <property type="entry name" value="FBOX"/>
    <property type="match status" value="1"/>
</dbReference>
<dbReference type="OrthoDB" id="550575at2759"/>
<feature type="compositionally biased region" description="Basic and acidic residues" evidence="1">
    <location>
        <begin position="579"/>
        <end position="588"/>
    </location>
</feature>
<dbReference type="GO" id="GO:0031146">
    <property type="term" value="P:SCF-dependent proteasomal ubiquitin-dependent protein catabolic process"/>
    <property type="evidence" value="ECO:0007669"/>
    <property type="project" value="TreeGrafter"/>
</dbReference>
<feature type="compositionally biased region" description="Low complexity" evidence="1">
    <location>
        <begin position="750"/>
        <end position="761"/>
    </location>
</feature>
<keyword evidence="4" id="KW-1185">Reference proteome</keyword>
<feature type="compositionally biased region" description="Acidic residues" evidence="1">
    <location>
        <begin position="520"/>
        <end position="542"/>
    </location>
</feature>
<feature type="compositionally biased region" description="Polar residues" evidence="1">
    <location>
        <begin position="691"/>
        <end position="702"/>
    </location>
</feature>
<feature type="compositionally biased region" description="Acidic residues" evidence="1">
    <location>
        <begin position="802"/>
        <end position="811"/>
    </location>
</feature>
<dbReference type="InterPro" id="IPR036047">
    <property type="entry name" value="F-box-like_dom_sf"/>
</dbReference>
<dbReference type="Gene3D" id="3.80.10.10">
    <property type="entry name" value="Ribonuclease Inhibitor"/>
    <property type="match status" value="2"/>
</dbReference>
<evidence type="ECO:0000313" key="4">
    <source>
        <dbReference type="Proteomes" id="UP000707451"/>
    </source>
</evidence>
<feature type="compositionally biased region" description="Low complexity" evidence="1">
    <location>
        <begin position="710"/>
        <end position="721"/>
    </location>
</feature>
<dbReference type="PANTHER" id="PTHR13318">
    <property type="entry name" value="PARTNER OF PAIRED, ISOFORM B-RELATED"/>
    <property type="match status" value="1"/>
</dbReference>
<feature type="region of interest" description="Disordered" evidence="1">
    <location>
        <begin position="498"/>
        <end position="858"/>
    </location>
</feature>
<dbReference type="InterPro" id="IPR001810">
    <property type="entry name" value="F-box_dom"/>
</dbReference>
<sequence length="858" mass="93785">MLPFIQHCRTQPSLAIPGGLQLPPEVLDIILAHLTRRDLLSTSQVCKAWRPLASHHLWKNIDSLPLNNDFMILVPTHGHLIQRLDLILHSRSELEGAPGVLLAQILQDTPRLHHLSIQLLEYNSNDIVPPVLKAIKDYASGQLTSFGLKGVSCHIEIEDVKASLPSLTQLTRLEMDGLTTGNLLLMLPSLPLLTAIALRGDRNRTRGAGTMSREVFQNVGIVAIGTLLPLLKDLTVHFNNNILAVGLEHFSESCTRLTRVDLRGCQGILSDGLTSFLGSQPHLTHVCLADTLLQDSGLLILATPARASQLRVLNIRKCRLVKAHGVGQVVRACANLRELNFSLCPAVWMDVFAGTWACLGLVRLNFGGIHGRAPIQGSSDAYVSRVVQEGELEQMYAQLGRLHLLQELTLVPLPFYLRLFELGRTSVENMTRLEHISLVDAESGLEDRDIIWLATRLPSLRTLDLDKRMIRRNLLRDLGDINRSLKINLLYSRDLYGDRNPDLEATDAEHYDTADRDDSGSDSDSDSNSDPDSDSVSDSDLDSDSHSDPEGDNIHYFSTGGDDNDEDDNDDPYYSPGEEPYRPAHLDLSDSDSDDDDDDDANIFPYAIPSSDSDDYDSYDGYHEGDSDGDFFWHYHTFYDPTSNTLMPFPYHMDPQDDSDEGSEEDSSEDNNTGSDGSGNGTSSGSEDSGRGSQSEQSSVAESDTEEDNSGSNDSGDGTSSGDEDSGKGSQSEQSSEAESDTEGDGIVYESGASSEVGSVGNISDDDRSQNGGEHSDEFSSGDDDGSEDASSAGDDKIEQEDNKDEEDEEEVIHGCDACDVDVGHNDKYSGYEDCGDDYDDDADPNDVNGGGYNSNDY</sequence>
<protein>
    <recommendedName>
        <fullName evidence="2">F-box domain-containing protein</fullName>
    </recommendedName>
</protein>
<proteinExistence type="predicted"/>
<feature type="compositionally biased region" description="Acidic residues" evidence="1">
    <location>
        <begin position="589"/>
        <end position="601"/>
    </location>
</feature>
<name>A0A9P7XTI3_9FUNG</name>
<dbReference type="SUPFAM" id="SSF81383">
    <property type="entry name" value="F-box domain"/>
    <property type="match status" value="1"/>
</dbReference>
<dbReference type="SUPFAM" id="SSF52047">
    <property type="entry name" value="RNI-like"/>
    <property type="match status" value="1"/>
</dbReference>
<accession>A0A9P7XTI3</accession>
<feature type="compositionally biased region" description="Basic and acidic residues" evidence="1">
    <location>
        <begin position="543"/>
        <end position="553"/>
    </location>
</feature>
<comment type="caution">
    <text evidence="3">The sequence shown here is derived from an EMBL/GenBank/DDBJ whole genome shotgun (WGS) entry which is preliminary data.</text>
</comment>
<feature type="compositionally biased region" description="Acidic residues" evidence="1">
    <location>
        <begin position="562"/>
        <end position="571"/>
    </location>
</feature>
<feature type="compositionally biased region" description="Acidic residues" evidence="1">
    <location>
        <begin position="656"/>
        <end position="669"/>
    </location>
</feature>
<dbReference type="InterPro" id="IPR032675">
    <property type="entry name" value="LRR_dom_sf"/>
</dbReference>
<feature type="compositionally biased region" description="Basic and acidic residues" evidence="1">
    <location>
        <begin position="822"/>
        <end position="831"/>
    </location>
</feature>
<evidence type="ECO:0000259" key="2">
    <source>
        <dbReference type="PROSITE" id="PS50181"/>
    </source>
</evidence>
<dbReference type="EMBL" id="JAHRHY010000009">
    <property type="protein sequence ID" value="KAG9067065.1"/>
    <property type="molecule type" value="Genomic_DNA"/>
</dbReference>
<dbReference type="CDD" id="cd09917">
    <property type="entry name" value="F-box_SF"/>
    <property type="match status" value="1"/>
</dbReference>
<feature type="domain" description="F-box" evidence="2">
    <location>
        <begin position="16"/>
        <end position="61"/>
    </location>
</feature>
<gene>
    <name evidence="3" type="ORF">KI688_012978</name>
</gene>
<dbReference type="AlphaFoldDB" id="A0A9P7XTI3"/>